<dbReference type="Pfam" id="PF14386">
    <property type="entry name" value="DUF4417"/>
    <property type="match status" value="1"/>
</dbReference>
<dbReference type="EMBL" id="BK032754">
    <property type="protein sequence ID" value="DAF58530.1"/>
    <property type="molecule type" value="Genomic_DNA"/>
</dbReference>
<sequence>MYLAAFLFAGGCMINFENLDKFTFPGVGKYDIPQIEPVKAYPQGEFIPVNYHYTAKDPGSKIVHFFVDDYQFIRYWNTPDKYIPKLTQFAAVCAPDFSTYTDMPLAMQIYNHYRKHWLAAYWQLHGMTVYPTISWSDEDSYSWCFDGEPVGGIVAVSSVGTQVSKESKRLFLRGYDEMMRRLEPSWVIFYGKVPEECDWNVIRVQPHYKSVRERVKKKWEVEADAAGPMMDTASIT</sequence>
<protein>
    <recommendedName>
        <fullName evidence="2">DUF4417 domain-containing protein</fullName>
    </recommendedName>
</protein>
<accession>A0A8S5T6Y8</accession>
<organism evidence="1">
    <name type="scientific">Siphoviridae sp. ct7GD8</name>
    <dbReference type="NCBI Taxonomy" id="2827785"/>
    <lineage>
        <taxon>Viruses</taxon>
        <taxon>Duplodnaviria</taxon>
        <taxon>Heunggongvirae</taxon>
        <taxon>Uroviricota</taxon>
        <taxon>Caudoviricetes</taxon>
    </lineage>
</organism>
<dbReference type="InterPro" id="IPR025530">
    <property type="entry name" value="DUF4417"/>
</dbReference>
<evidence type="ECO:0000313" key="1">
    <source>
        <dbReference type="EMBL" id="DAF58530.1"/>
    </source>
</evidence>
<evidence type="ECO:0008006" key="2">
    <source>
        <dbReference type="Google" id="ProtNLM"/>
    </source>
</evidence>
<reference evidence="1" key="1">
    <citation type="journal article" date="2021" name="Proc. Natl. Acad. Sci. U.S.A.">
        <title>A Catalog of Tens of Thousands of Viruses from Human Metagenomes Reveals Hidden Associations with Chronic Diseases.</title>
        <authorList>
            <person name="Tisza M.J."/>
            <person name="Buck C.B."/>
        </authorList>
    </citation>
    <scope>NUCLEOTIDE SEQUENCE</scope>
    <source>
        <strain evidence="1">Ct7GD8</strain>
    </source>
</reference>
<proteinExistence type="predicted"/>
<name>A0A8S5T6Y8_9CAUD</name>